<dbReference type="GO" id="GO:0047884">
    <property type="term" value="F:FAD diphosphatase activity"/>
    <property type="evidence" value="ECO:0007669"/>
    <property type="project" value="TreeGrafter"/>
</dbReference>
<evidence type="ECO:0000256" key="1">
    <source>
        <dbReference type="SAM" id="MobiDB-lite"/>
    </source>
</evidence>
<feature type="region of interest" description="Disordered" evidence="1">
    <location>
        <begin position="25"/>
        <end position="53"/>
    </location>
</feature>
<organism evidence="3 4">
    <name type="scientific">Paramarasmius palmivorus</name>
    <dbReference type="NCBI Taxonomy" id="297713"/>
    <lineage>
        <taxon>Eukaryota</taxon>
        <taxon>Fungi</taxon>
        <taxon>Dikarya</taxon>
        <taxon>Basidiomycota</taxon>
        <taxon>Agaricomycotina</taxon>
        <taxon>Agaricomycetes</taxon>
        <taxon>Agaricomycetidae</taxon>
        <taxon>Agaricales</taxon>
        <taxon>Marasmiineae</taxon>
        <taxon>Marasmiaceae</taxon>
        <taxon>Paramarasmius</taxon>
    </lineage>
</organism>
<dbReference type="CDD" id="cd00885">
    <property type="entry name" value="cinA"/>
    <property type="match status" value="1"/>
</dbReference>
<feature type="domain" description="MoaB/Mog" evidence="2">
    <location>
        <begin position="205"/>
        <end position="375"/>
    </location>
</feature>
<dbReference type="PANTHER" id="PTHR47675">
    <property type="entry name" value="MOLYBDOPTERIN BINDING DOMAIN PROTEIN (AFU_ORTHOLOGUE AFUA_5G11210)"/>
    <property type="match status" value="1"/>
</dbReference>
<feature type="region of interest" description="Disordered" evidence="1">
    <location>
        <begin position="478"/>
        <end position="506"/>
    </location>
</feature>
<dbReference type="PANTHER" id="PTHR47675:SF1">
    <property type="entry name" value="MOLYBDOPTERIN BINDING DOMAIN PROTEIN (AFU_ORTHOLOGUE AFUA_5G11210)"/>
    <property type="match status" value="1"/>
</dbReference>
<keyword evidence="4" id="KW-1185">Reference proteome</keyword>
<dbReference type="Proteomes" id="UP001383192">
    <property type="component" value="Unassembled WGS sequence"/>
</dbReference>
<dbReference type="EMBL" id="JAYKXP010000015">
    <property type="protein sequence ID" value="KAK7049826.1"/>
    <property type="molecule type" value="Genomic_DNA"/>
</dbReference>
<dbReference type="Gene3D" id="3.40.980.10">
    <property type="entry name" value="MoaB/Mog-like domain"/>
    <property type="match status" value="1"/>
</dbReference>
<accession>A0AAW0DGC2</accession>
<evidence type="ECO:0000259" key="2">
    <source>
        <dbReference type="SMART" id="SM00852"/>
    </source>
</evidence>
<dbReference type="Pfam" id="PF00994">
    <property type="entry name" value="MoCF_biosynth"/>
    <property type="match status" value="1"/>
</dbReference>
<reference evidence="3 4" key="1">
    <citation type="submission" date="2024-01" db="EMBL/GenBank/DDBJ databases">
        <title>A draft genome for a cacao thread blight-causing isolate of Paramarasmius palmivorus.</title>
        <authorList>
            <person name="Baruah I.K."/>
            <person name="Bukari Y."/>
            <person name="Amoako-Attah I."/>
            <person name="Meinhardt L.W."/>
            <person name="Bailey B.A."/>
            <person name="Cohen S.P."/>
        </authorList>
    </citation>
    <scope>NUCLEOTIDE SEQUENCE [LARGE SCALE GENOMIC DNA]</scope>
    <source>
        <strain evidence="3 4">GH-12</strain>
    </source>
</reference>
<evidence type="ECO:0000313" key="3">
    <source>
        <dbReference type="EMBL" id="KAK7049826.1"/>
    </source>
</evidence>
<dbReference type="SUPFAM" id="SSF53218">
    <property type="entry name" value="Molybdenum cofactor biosynthesis proteins"/>
    <property type="match status" value="1"/>
</dbReference>
<dbReference type="InterPro" id="IPR036425">
    <property type="entry name" value="MoaB/Mog-like_dom_sf"/>
</dbReference>
<name>A0AAW0DGC2_9AGAR</name>
<protein>
    <recommendedName>
        <fullName evidence="2">MoaB/Mog domain-containing protein</fullName>
    </recommendedName>
</protein>
<dbReference type="SMART" id="SM00852">
    <property type="entry name" value="MoCF_biosynth"/>
    <property type="match status" value="1"/>
</dbReference>
<gene>
    <name evidence="3" type="ORF">VNI00_005256</name>
</gene>
<comment type="caution">
    <text evidence="3">The sequence shown here is derived from an EMBL/GenBank/DDBJ whole genome shotgun (WGS) entry which is preliminary data.</text>
</comment>
<evidence type="ECO:0000313" key="4">
    <source>
        <dbReference type="Proteomes" id="UP001383192"/>
    </source>
</evidence>
<feature type="compositionally biased region" description="Low complexity" evidence="1">
    <location>
        <begin position="25"/>
        <end position="49"/>
    </location>
</feature>
<sequence length="506" mass="54803">MPGPVKAPTSSTRFLHLQQLVSSSVPRSRVELSSSSSSSYSPHSNSTGSISLLRTSPHSHTLANSQTPHNYRQVRNHFVAVMALSSDSSTATTGYSGPAEYHESSGTGSAAAWPSTGPQRIPLGAGSRFNAPAPVRPSGNARGGRIGGVGVKDGVAAGTGAVVASNGGELKKTTETAVTPKEFPGFEVTPIPKDLDKMKPIRTAAALVIGDEILNGKTMEKNSHYFAKYCFDLGIDLKRIEVIPDDPEEIAAASRRMVEKYDLVITTGGIGPTHDDITYASLAQAFNQKLEHHGETLRRMNEMNKHRPWMAKMDPQQKEATKRMALFPNGAEVIFIGKDIWVPVVRLEGKLCVFPGIPALFQKMLNGLTEYLPLPPPSERPLRIQVFTERPESMIAPYLTSLQARLKADSIQVGSYPVLNQGVFVSLIGRDIPSYVDNGNGQTKKGPPRVWLAEVAKEVEREVGGRILCDEEVAEKKEAAKRFDPAGRPISSEQSSKNPSPPRPKI</sequence>
<dbReference type="GO" id="GO:0042726">
    <property type="term" value="P:flavin-containing compound metabolic process"/>
    <property type="evidence" value="ECO:0007669"/>
    <property type="project" value="TreeGrafter"/>
</dbReference>
<dbReference type="InterPro" id="IPR001453">
    <property type="entry name" value="MoaB/Mog_dom"/>
</dbReference>
<dbReference type="AlphaFoldDB" id="A0AAW0DGC2"/>
<proteinExistence type="predicted"/>
<feature type="region of interest" description="Disordered" evidence="1">
    <location>
        <begin position="89"/>
        <end position="120"/>
    </location>
</feature>